<dbReference type="InterPro" id="IPR048376">
    <property type="entry name" value="YqiJ_N"/>
</dbReference>
<evidence type="ECO:0000259" key="2">
    <source>
        <dbReference type="Pfam" id="PF07290"/>
    </source>
</evidence>
<reference evidence="5" key="2">
    <citation type="submission" date="2023-07" db="EMBL/GenBank/DDBJ databases">
        <title>Shewanella mangrovi sp. nov., an acetaldehyde- degrading bacterium isolated from mangrove sediment.</title>
        <authorList>
            <person name="Liu Y."/>
        </authorList>
    </citation>
    <scope>NUCLEOTIDE SEQUENCE [LARGE SCALE GENOMIC DNA]</scope>
    <source>
        <strain evidence="5">C32</strain>
    </source>
</reference>
<keyword evidence="1" id="KW-1133">Transmembrane helix</keyword>
<feature type="domain" description="Inner membrane protein YqiJ OB-fold" evidence="2">
    <location>
        <begin position="150"/>
        <end position="210"/>
    </location>
</feature>
<dbReference type="InterPro" id="IPR010840">
    <property type="entry name" value="YqiJ_OB"/>
</dbReference>
<evidence type="ECO:0000259" key="3">
    <source>
        <dbReference type="Pfam" id="PF21001"/>
    </source>
</evidence>
<dbReference type="Pfam" id="PF21001">
    <property type="entry name" value="YqiJ_N"/>
    <property type="match status" value="1"/>
</dbReference>
<dbReference type="EMBL" id="JAKOGG010000009">
    <property type="protein sequence ID" value="MCS4557389.1"/>
    <property type="molecule type" value="Genomic_DNA"/>
</dbReference>
<dbReference type="Proteomes" id="UP001201549">
    <property type="component" value="Unassembled WGS sequence"/>
</dbReference>
<comment type="caution">
    <text evidence="4">The sequence shown here is derived from an EMBL/GenBank/DDBJ whole genome shotgun (WGS) entry which is preliminary data.</text>
</comment>
<name>A0ABT2FQA9_9GAMM</name>
<gene>
    <name evidence="4" type="ORF">L9G74_13135</name>
</gene>
<evidence type="ECO:0000256" key="1">
    <source>
        <dbReference type="SAM" id="Phobius"/>
    </source>
</evidence>
<feature type="transmembrane region" description="Helical" evidence="1">
    <location>
        <begin position="12"/>
        <end position="37"/>
    </location>
</feature>
<feature type="domain" description="Inner membrane protein YqiJ N-terminal" evidence="3">
    <location>
        <begin position="10"/>
        <end position="127"/>
    </location>
</feature>
<evidence type="ECO:0000313" key="5">
    <source>
        <dbReference type="Proteomes" id="UP001201549"/>
    </source>
</evidence>
<dbReference type="Pfam" id="PF07290">
    <property type="entry name" value="YqiJ_OB"/>
    <property type="match status" value="1"/>
</dbReference>
<sequence>MYNFLLSDQNFVFSCALCLMLFLALVEGVGALIGFSLGNLIDQLLPVDLDLDADAEISLANPANGMTALLGWVCFAKLPFLVWLIVALTSFSLSGYLLNATAQNLWGSWLPVYLSLPLAIVAMVLLTRLIGQPLARLIPKNESSAISNRTFVGKSARITVGNARRDLPAEAVLVDDYGQKHYILVAPEDDSVIPAGTEVALLEKTKRHFIVKALNSHSSLS</sequence>
<proteinExistence type="predicted"/>
<accession>A0ABT2FQA9</accession>
<reference evidence="4 5" key="1">
    <citation type="submission" date="2022-02" db="EMBL/GenBank/DDBJ databases">
        <authorList>
            <person name="Zhuang L."/>
        </authorList>
    </citation>
    <scope>NUCLEOTIDE SEQUENCE [LARGE SCALE GENOMIC DNA]</scope>
    <source>
        <strain evidence="4 5">C32</strain>
    </source>
</reference>
<feature type="transmembrane region" description="Helical" evidence="1">
    <location>
        <begin position="80"/>
        <end position="98"/>
    </location>
</feature>
<evidence type="ECO:0000313" key="4">
    <source>
        <dbReference type="EMBL" id="MCS4557389.1"/>
    </source>
</evidence>
<protein>
    <submittedName>
        <fullName evidence="4">YqiJ family protein</fullName>
    </submittedName>
</protein>
<keyword evidence="5" id="KW-1185">Reference proteome</keyword>
<dbReference type="RefSeq" id="WP_275297424.1">
    <property type="nucleotide sequence ID" value="NZ_JAKOGG010000009.1"/>
</dbReference>
<feature type="transmembrane region" description="Helical" evidence="1">
    <location>
        <begin position="110"/>
        <end position="130"/>
    </location>
</feature>
<organism evidence="4 5">
    <name type="scientific">Shewanella electrica</name>
    <dbReference type="NCBI Taxonomy" id="515560"/>
    <lineage>
        <taxon>Bacteria</taxon>
        <taxon>Pseudomonadati</taxon>
        <taxon>Pseudomonadota</taxon>
        <taxon>Gammaproteobacteria</taxon>
        <taxon>Alteromonadales</taxon>
        <taxon>Shewanellaceae</taxon>
        <taxon>Shewanella</taxon>
    </lineage>
</organism>
<keyword evidence="1" id="KW-0812">Transmembrane</keyword>
<keyword evidence="1" id="KW-0472">Membrane</keyword>